<dbReference type="Gene3D" id="3.10.450.50">
    <property type="match status" value="1"/>
</dbReference>
<keyword evidence="2" id="KW-1185">Reference proteome</keyword>
<dbReference type="AlphaFoldDB" id="A0A2U1QE41"/>
<accession>A0A2U1QE41</accession>
<evidence type="ECO:0000313" key="2">
    <source>
        <dbReference type="Proteomes" id="UP000245207"/>
    </source>
</evidence>
<dbReference type="PANTHER" id="PTHR33703:SF15">
    <property type="entry name" value="WOUND-INDUCED-LIKE PROTEIN"/>
    <property type="match status" value="1"/>
</dbReference>
<dbReference type="OrthoDB" id="667779at2759"/>
<gene>
    <name evidence="1" type="ORF">CTI12_AA041700</name>
</gene>
<dbReference type="STRING" id="35608.A0A2U1QE41"/>
<dbReference type="SUPFAM" id="SSF54427">
    <property type="entry name" value="NTF2-like"/>
    <property type="match status" value="1"/>
</dbReference>
<dbReference type="InterPro" id="IPR009798">
    <property type="entry name" value="Wun1-like"/>
</dbReference>
<protein>
    <recommendedName>
        <fullName evidence="3">Wound-induced protein 1</fullName>
    </recommendedName>
</protein>
<evidence type="ECO:0000313" key="1">
    <source>
        <dbReference type="EMBL" id="PWA96275.1"/>
    </source>
</evidence>
<name>A0A2U1QE41_ARTAN</name>
<sequence length="283" mass="31831">MVLLSVALFTHDFKAHFNEKSEILQGITAYQQQHTQSCQKKLVRCRQSLLYPKRLLKTNVLKTGFLIDPAEPPCQSSTGVSTEIFVQNHFPITRSVHDLTDSTDRITKKHLQNHPLNNQTLSILANPHPVLEDTTEPIKSVVLDLYHALSIRDVTTVHKLLAPDLEWWFHGPPSHQFMMRLLTGSEQQPNDSFVFVPLSVDVFGNTVIVEGCDWEKDIAWIHAWTVGACGVITQVREYFNTSLTVTRFGDSKTKIKALHCPSVWESSLSGRVGKSVPGLVLAI</sequence>
<dbReference type="PANTHER" id="PTHR33703">
    <property type="entry name" value="OS07G0691300 PROTEIN"/>
    <property type="match status" value="1"/>
</dbReference>
<dbReference type="InterPro" id="IPR032710">
    <property type="entry name" value="NTF2-like_dom_sf"/>
</dbReference>
<reference evidence="1 2" key="1">
    <citation type="journal article" date="2018" name="Mol. Plant">
        <title>The genome of Artemisia annua provides insight into the evolution of Asteraceae family and artemisinin biosynthesis.</title>
        <authorList>
            <person name="Shen Q."/>
            <person name="Zhang L."/>
            <person name="Liao Z."/>
            <person name="Wang S."/>
            <person name="Yan T."/>
            <person name="Shi P."/>
            <person name="Liu M."/>
            <person name="Fu X."/>
            <person name="Pan Q."/>
            <person name="Wang Y."/>
            <person name="Lv Z."/>
            <person name="Lu X."/>
            <person name="Zhang F."/>
            <person name="Jiang W."/>
            <person name="Ma Y."/>
            <person name="Chen M."/>
            <person name="Hao X."/>
            <person name="Li L."/>
            <person name="Tang Y."/>
            <person name="Lv G."/>
            <person name="Zhou Y."/>
            <person name="Sun X."/>
            <person name="Brodelius P.E."/>
            <person name="Rose J.K.C."/>
            <person name="Tang K."/>
        </authorList>
    </citation>
    <scope>NUCLEOTIDE SEQUENCE [LARGE SCALE GENOMIC DNA]</scope>
    <source>
        <strain evidence="2">cv. Huhao1</strain>
        <tissue evidence="1">Leaf</tissue>
    </source>
</reference>
<organism evidence="1 2">
    <name type="scientific">Artemisia annua</name>
    <name type="common">Sweet wormwood</name>
    <dbReference type="NCBI Taxonomy" id="35608"/>
    <lineage>
        <taxon>Eukaryota</taxon>
        <taxon>Viridiplantae</taxon>
        <taxon>Streptophyta</taxon>
        <taxon>Embryophyta</taxon>
        <taxon>Tracheophyta</taxon>
        <taxon>Spermatophyta</taxon>
        <taxon>Magnoliopsida</taxon>
        <taxon>eudicotyledons</taxon>
        <taxon>Gunneridae</taxon>
        <taxon>Pentapetalae</taxon>
        <taxon>asterids</taxon>
        <taxon>campanulids</taxon>
        <taxon>Asterales</taxon>
        <taxon>Asteraceae</taxon>
        <taxon>Asteroideae</taxon>
        <taxon>Anthemideae</taxon>
        <taxon>Artemisiinae</taxon>
        <taxon>Artemisia</taxon>
    </lineage>
</organism>
<comment type="caution">
    <text evidence="1">The sequence shown here is derived from an EMBL/GenBank/DDBJ whole genome shotgun (WGS) entry which is preliminary data.</text>
</comment>
<dbReference type="EMBL" id="PKPP01000187">
    <property type="protein sequence ID" value="PWA96275.1"/>
    <property type="molecule type" value="Genomic_DNA"/>
</dbReference>
<evidence type="ECO:0008006" key="3">
    <source>
        <dbReference type="Google" id="ProtNLM"/>
    </source>
</evidence>
<dbReference type="Proteomes" id="UP000245207">
    <property type="component" value="Unassembled WGS sequence"/>
</dbReference>
<proteinExistence type="predicted"/>
<dbReference type="Pfam" id="PF07107">
    <property type="entry name" value="WI12"/>
    <property type="match status" value="1"/>
</dbReference>